<keyword evidence="1" id="KW-0812">Transmembrane</keyword>
<organism evidence="2 3">
    <name type="scientific">Capsicum baccatum</name>
    <name type="common">Peruvian pepper</name>
    <dbReference type="NCBI Taxonomy" id="33114"/>
    <lineage>
        <taxon>Eukaryota</taxon>
        <taxon>Viridiplantae</taxon>
        <taxon>Streptophyta</taxon>
        <taxon>Embryophyta</taxon>
        <taxon>Tracheophyta</taxon>
        <taxon>Spermatophyta</taxon>
        <taxon>Magnoliopsida</taxon>
        <taxon>eudicotyledons</taxon>
        <taxon>Gunneridae</taxon>
        <taxon>Pentapetalae</taxon>
        <taxon>asterids</taxon>
        <taxon>lamiids</taxon>
        <taxon>Solanales</taxon>
        <taxon>Solanaceae</taxon>
        <taxon>Solanoideae</taxon>
        <taxon>Capsiceae</taxon>
        <taxon>Capsicum</taxon>
    </lineage>
</organism>
<name>A0A2G2VRP0_CAPBA</name>
<dbReference type="EMBL" id="MLFT02000010">
    <property type="protein sequence ID" value="PHT35632.1"/>
    <property type="molecule type" value="Genomic_DNA"/>
</dbReference>
<sequence>MEISYYNIKIAIFSLTIIFVLRWAWRILNYVWFKPKKLEKCLRQQGFKGNSYKLLYGDMKEMKKMSEEAMSKPVNFSHDLIWPRISPFIQKAITKYGMTSNLIMYSSNYLLSFS</sequence>
<evidence type="ECO:0000256" key="1">
    <source>
        <dbReference type="SAM" id="Phobius"/>
    </source>
</evidence>
<dbReference type="OrthoDB" id="1470350at2759"/>
<comment type="caution">
    <text evidence="2">The sequence shown here is derived from an EMBL/GenBank/DDBJ whole genome shotgun (WGS) entry which is preliminary data.</text>
</comment>
<feature type="transmembrane region" description="Helical" evidence="1">
    <location>
        <begin position="6"/>
        <end position="25"/>
    </location>
</feature>
<keyword evidence="1" id="KW-1133">Transmembrane helix</keyword>
<protein>
    <submittedName>
        <fullName evidence="2">Cytochrome</fullName>
    </submittedName>
</protein>
<reference evidence="2 3" key="1">
    <citation type="journal article" date="2017" name="Genome Biol.">
        <title>New reference genome sequences of hot pepper reveal the massive evolution of plant disease-resistance genes by retroduplication.</title>
        <authorList>
            <person name="Kim S."/>
            <person name="Park J."/>
            <person name="Yeom S.I."/>
            <person name="Kim Y.M."/>
            <person name="Seo E."/>
            <person name="Kim K.T."/>
            <person name="Kim M.S."/>
            <person name="Lee J.M."/>
            <person name="Cheong K."/>
            <person name="Shin H.S."/>
            <person name="Kim S.B."/>
            <person name="Han K."/>
            <person name="Lee J."/>
            <person name="Park M."/>
            <person name="Lee H.A."/>
            <person name="Lee H.Y."/>
            <person name="Lee Y."/>
            <person name="Oh S."/>
            <person name="Lee J.H."/>
            <person name="Choi E."/>
            <person name="Choi E."/>
            <person name="Lee S.E."/>
            <person name="Jeon J."/>
            <person name="Kim H."/>
            <person name="Choi G."/>
            <person name="Song H."/>
            <person name="Lee J."/>
            <person name="Lee S.C."/>
            <person name="Kwon J.K."/>
            <person name="Lee H.Y."/>
            <person name="Koo N."/>
            <person name="Hong Y."/>
            <person name="Kim R.W."/>
            <person name="Kang W.H."/>
            <person name="Huh J.H."/>
            <person name="Kang B.C."/>
            <person name="Yang T.J."/>
            <person name="Lee Y.H."/>
            <person name="Bennetzen J.L."/>
            <person name="Choi D."/>
        </authorList>
    </citation>
    <scope>NUCLEOTIDE SEQUENCE [LARGE SCALE GENOMIC DNA]</scope>
    <source>
        <strain evidence="3">cv. PBC81</strain>
    </source>
</reference>
<proteinExistence type="predicted"/>
<keyword evidence="1" id="KW-0472">Membrane</keyword>
<dbReference type="AlphaFoldDB" id="A0A2G2VRP0"/>
<dbReference type="Proteomes" id="UP000224567">
    <property type="component" value="Unassembled WGS sequence"/>
</dbReference>
<reference evidence="3" key="2">
    <citation type="journal article" date="2017" name="J. Anim. Genet.">
        <title>Multiple reference genome sequences of hot pepper reveal the massive evolution of plant disease resistance genes by retroduplication.</title>
        <authorList>
            <person name="Kim S."/>
            <person name="Park J."/>
            <person name="Yeom S.-I."/>
            <person name="Kim Y.-M."/>
            <person name="Seo E."/>
            <person name="Kim K.-T."/>
            <person name="Kim M.-S."/>
            <person name="Lee J.M."/>
            <person name="Cheong K."/>
            <person name="Shin H.-S."/>
            <person name="Kim S.-B."/>
            <person name="Han K."/>
            <person name="Lee J."/>
            <person name="Park M."/>
            <person name="Lee H.-A."/>
            <person name="Lee H.-Y."/>
            <person name="Lee Y."/>
            <person name="Oh S."/>
            <person name="Lee J.H."/>
            <person name="Choi E."/>
            <person name="Choi E."/>
            <person name="Lee S.E."/>
            <person name="Jeon J."/>
            <person name="Kim H."/>
            <person name="Choi G."/>
            <person name="Song H."/>
            <person name="Lee J."/>
            <person name="Lee S.-C."/>
            <person name="Kwon J.-K."/>
            <person name="Lee H.-Y."/>
            <person name="Koo N."/>
            <person name="Hong Y."/>
            <person name="Kim R.W."/>
            <person name="Kang W.-H."/>
            <person name="Huh J.H."/>
            <person name="Kang B.-C."/>
            <person name="Yang T.-J."/>
            <person name="Lee Y.-H."/>
            <person name="Bennetzen J.L."/>
            <person name="Choi D."/>
        </authorList>
    </citation>
    <scope>NUCLEOTIDE SEQUENCE [LARGE SCALE GENOMIC DNA]</scope>
    <source>
        <strain evidence="3">cv. PBC81</strain>
    </source>
</reference>
<evidence type="ECO:0000313" key="2">
    <source>
        <dbReference type="EMBL" id="PHT35632.1"/>
    </source>
</evidence>
<gene>
    <name evidence="2" type="ORF">CQW23_23332</name>
</gene>
<accession>A0A2G2VRP0</accession>
<keyword evidence="3" id="KW-1185">Reference proteome</keyword>
<dbReference type="STRING" id="33114.A0A2G2VRP0"/>
<evidence type="ECO:0000313" key="3">
    <source>
        <dbReference type="Proteomes" id="UP000224567"/>
    </source>
</evidence>